<evidence type="ECO:0000313" key="2">
    <source>
        <dbReference type="Proteomes" id="UP001299283"/>
    </source>
</evidence>
<evidence type="ECO:0008006" key="3">
    <source>
        <dbReference type="Google" id="ProtNLM"/>
    </source>
</evidence>
<gene>
    <name evidence="1" type="ORF">K5L39_20790</name>
</gene>
<dbReference type="RefSeq" id="WP_225397770.1">
    <property type="nucleotide sequence ID" value="NZ_JAYJJQ010000030.1"/>
</dbReference>
<proteinExistence type="predicted"/>
<comment type="caution">
    <text evidence="1">The sequence shown here is derived from an EMBL/GenBank/DDBJ whole genome shotgun (WGS) entry which is preliminary data.</text>
</comment>
<sequence>MDDDCRACRAGLDHCHGTLIHHVLHAGECTEDGCAGEVLAHAFAVDCEAVGCRCADTGSAVAGAA</sequence>
<dbReference type="EMBL" id="JAYJJQ010000030">
    <property type="protein sequence ID" value="MEB3071617.1"/>
    <property type="molecule type" value="Genomic_DNA"/>
</dbReference>
<reference evidence="1 2" key="1">
    <citation type="submission" date="2023-12" db="EMBL/GenBank/DDBJ databases">
        <title>Description of new species of Mycobacterium terrae complex isolated from sewage at the Sao Paulo Zoological Park Foundation in Brazil.</title>
        <authorList>
            <person name="Romagnoli C.L."/>
            <person name="Conceicao E.C."/>
            <person name="Machado E."/>
            <person name="Barreto L.B.P.F."/>
            <person name="Sharma A."/>
            <person name="Silva N.M."/>
            <person name="Marques L.E."/>
            <person name="Juliana M.A."/>
            <person name="Lourenco M.C.S."/>
            <person name="Digiampietri L.A."/>
            <person name="Suffys P.N."/>
            <person name="Viana-Niero C."/>
        </authorList>
    </citation>
    <scope>NUCLEOTIDE SEQUENCE [LARGE SCALE GENOMIC DNA]</scope>
    <source>
        <strain evidence="1 2">MYC017</strain>
    </source>
</reference>
<protein>
    <recommendedName>
        <fullName evidence="3">C2H2-type domain-containing protein</fullName>
    </recommendedName>
</protein>
<dbReference type="Proteomes" id="UP001299283">
    <property type="component" value="Unassembled WGS sequence"/>
</dbReference>
<keyword evidence="2" id="KW-1185">Reference proteome</keyword>
<organism evidence="1 2">
    <name type="scientific">[Mycobacterium] vasticus</name>
    <dbReference type="NCBI Taxonomy" id="2875777"/>
    <lineage>
        <taxon>Bacteria</taxon>
        <taxon>Bacillati</taxon>
        <taxon>Actinomycetota</taxon>
        <taxon>Actinomycetes</taxon>
        <taxon>Mycobacteriales</taxon>
        <taxon>Mycobacteriaceae</taxon>
        <taxon>Mycolicibacter</taxon>
    </lineage>
</organism>
<evidence type="ECO:0000313" key="1">
    <source>
        <dbReference type="EMBL" id="MEB3071617.1"/>
    </source>
</evidence>
<name>A0ABU5Z2I6_9MYCO</name>
<accession>A0ABU5Z2I6</accession>